<comment type="caution">
    <text evidence="1">The sequence shown here is derived from an EMBL/GenBank/DDBJ whole genome shotgun (WGS) entry which is preliminary data.</text>
</comment>
<name>A0A0V0Z9Z7_9BILA</name>
<dbReference type="AlphaFoldDB" id="A0A0V0Z9Z7"/>
<reference evidence="1 2" key="1">
    <citation type="submission" date="2015-01" db="EMBL/GenBank/DDBJ databases">
        <title>Evolution of Trichinella species and genotypes.</title>
        <authorList>
            <person name="Korhonen P.K."/>
            <person name="Edoardo P."/>
            <person name="Giuseppe L.R."/>
            <person name="Gasser R.B."/>
        </authorList>
    </citation>
    <scope>NUCLEOTIDE SEQUENCE [LARGE SCALE GENOMIC DNA]</scope>
    <source>
        <strain evidence="1">ISS2496</strain>
    </source>
</reference>
<dbReference type="Proteomes" id="UP000054783">
    <property type="component" value="Unassembled WGS sequence"/>
</dbReference>
<sequence>MGRPAPAASPPRRYLPHHAVYQGSGDERKCRVVFDAAALYDGTKLNSQLEAGPIKDLGKRSSCQGADPELYI</sequence>
<proteinExistence type="predicted"/>
<protein>
    <submittedName>
        <fullName evidence="1">Uncharacterized protein</fullName>
    </submittedName>
</protein>
<evidence type="ECO:0000313" key="1">
    <source>
        <dbReference type="EMBL" id="KRY09195.1"/>
    </source>
</evidence>
<dbReference type="EMBL" id="JYDQ01000285">
    <property type="protein sequence ID" value="KRY09195.1"/>
    <property type="molecule type" value="Genomic_DNA"/>
</dbReference>
<gene>
    <name evidence="1" type="ORF">T12_3547</name>
</gene>
<evidence type="ECO:0000313" key="2">
    <source>
        <dbReference type="Proteomes" id="UP000054783"/>
    </source>
</evidence>
<organism evidence="1 2">
    <name type="scientific">Trichinella patagoniensis</name>
    <dbReference type="NCBI Taxonomy" id="990121"/>
    <lineage>
        <taxon>Eukaryota</taxon>
        <taxon>Metazoa</taxon>
        <taxon>Ecdysozoa</taxon>
        <taxon>Nematoda</taxon>
        <taxon>Enoplea</taxon>
        <taxon>Dorylaimia</taxon>
        <taxon>Trichinellida</taxon>
        <taxon>Trichinellidae</taxon>
        <taxon>Trichinella</taxon>
    </lineage>
</organism>
<accession>A0A0V0Z9Z7</accession>
<keyword evidence="2" id="KW-1185">Reference proteome</keyword>